<dbReference type="Gene3D" id="2.30.30.110">
    <property type="match status" value="1"/>
</dbReference>
<organism evidence="3 4">
    <name type="scientific">Paenibacillus baekrokdamisoli</name>
    <dbReference type="NCBI Taxonomy" id="1712516"/>
    <lineage>
        <taxon>Bacteria</taxon>
        <taxon>Bacillati</taxon>
        <taxon>Bacillota</taxon>
        <taxon>Bacilli</taxon>
        <taxon>Bacillales</taxon>
        <taxon>Paenibacillaceae</taxon>
        <taxon>Paenibacillus</taxon>
    </lineage>
</organism>
<gene>
    <name evidence="3" type="ORF">Back11_50100</name>
</gene>
<dbReference type="KEGG" id="pbk:Back11_50100"/>
<dbReference type="Pfam" id="PF02452">
    <property type="entry name" value="PemK_toxin"/>
    <property type="match status" value="1"/>
</dbReference>
<dbReference type="Proteomes" id="UP000275368">
    <property type="component" value="Chromosome"/>
</dbReference>
<dbReference type="InterPro" id="IPR011067">
    <property type="entry name" value="Plasmid_toxin/cell-grow_inhib"/>
</dbReference>
<dbReference type="AlphaFoldDB" id="A0A3G9J5M3"/>
<dbReference type="EMBL" id="AP019308">
    <property type="protein sequence ID" value="BBH23665.1"/>
    <property type="molecule type" value="Genomic_DNA"/>
</dbReference>
<protein>
    <submittedName>
        <fullName evidence="3">Uncharacterized protein</fullName>
    </submittedName>
</protein>
<accession>A0A3G9J5M3</accession>
<evidence type="ECO:0000313" key="4">
    <source>
        <dbReference type="Proteomes" id="UP000275368"/>
    </source>
</evidence>
<proteinExistence type="inferred from homology"/>
<evidence type="ECO:0000313" key="3">
    <source>
        <dbReference type="EMBL" id="BBH23665.1"/>
    </source>
</evidence>
<evidence type="ECO:0000256" key="1">
    <source>
        <dbReference type="ARBA" id="ARBA00007521"/>
    </source>
</evidence>
<dbReference type="RefSeq" id="WP_125663346.1">
    <property type="nucleotide sequence ID" value="NZ_AP019308.1"/>
</dbReference>
<name>A0A3G9J5M3_9BACL</name>
<sequence>MPTLEDFLTQYLASTPVQRTKFLTNFIMLLSEPQLTTLVRKLEELTLQERRSTSQHLSQIVKDETVRSIIQNISSIRDDGIYTKEDIYERVALFTDSSKRPTASRVHLKKRMMVHVDFAGLGTEHKGNHPAIVWHVENSNDRVLVIPCTSFKMDSTVESAYDINIGPAKFLGPNNTVHGVLSTSTVVLLDQIQPVSRKRIANYHTRNPANGSFGNARIDEIQARRIEEGLQVLMHGKKTLYEEFIYEDETMIPEFQDHELQYKHLFRVVRVLSDQRSHIDYMVEDDANTYILYKRPAKATLSSETRKDLLKKWIKPKAIRNPDKTIRMVSPAVRDTAYAALLQQVAPAVQTG</sequence>
<dbReference type="SUPFAM" id="SSF50118">
    <property type="entry name" value="Cell growth inhibitor/plasmid maintenance toxic component"/>
    <property type="match status" value="1"/>
</dbReference>
<dbReference type="GO" id="GO:0003677">
    <property type="term" value="F:DNA binding"/>
    <property type="evidence" value="ECO:0007669"/>
    <property type="project" value="InterPro"/>
</dbReference>
<keyword evidence="2" id="KW-1277">Toxin-antitoxin system</keyword>
<reference evidence="3 4" key="1">
    <citation type="submission" date="2018-11" db="EMBL/GenBank/DDBJ databases">
        <title>Complete genome sequence of Paenibacillus baekrokdamisoli strain KCTC 33723.</title>
        <authorList>
            <person name="Kang S.W."/>
            <person name="Lee K.C."/>
            <person name="Kim K.K."/>
            <person name="Kim J.S."/>
            <person name="Kim D.S."/>
            <person name="Ko S.H."/>
            <person name="Yang S.H."/>
            <person name="Lee J.S."/>
        </authorList>
    </citation>
    <scope>NUCLEOTIDE SEQUENCE [LARGE SCALE GENOMIC DNA]</scope>
    <source>
        <strain evidence="3 4">KCTC 33723</strain>
    </source>
</reference>
<dbReference type="OrthoDB" id="2972014at2"/>
<keyword evidence="4" id="KW-1185">Reference proteome</keyword>
<dbReference type="InterPro" id="IPR003477">
    <property type="entry name" value="PemK-like"/>
</dbReference>
<comment type="similarity">
    <text evidence="1">Belongs to the PemK/MazF family.</text>
</comment>
<evidence type="ECO:0000256" key="2">
    <source>
        <dbReference type="ARBA" id="ARBA00022649"/>
    </source>
</evidence>